<dbReference type="InterPro" id="IPR037294">
    <property type="entry name" value="ABC_BtuC-like"/>
</dbReference>
<dbReference type="RefSeq" id="WP_092159790.1">
    <property type="nucleotide sequence ID" value="NZ_FNGA01000002.1"/>
</dbReference>
<keyword evidence="3 6" id="KW-0812">Transmembrane</keyword>
<dbReference type="GO" id="GO:0010043">
    <property type="term" value="P:response to zinc ion"/>
    <property type="evidence" value="ECO:0007669"/>
    <property type="project" value="TreeGrafter"/>
</dbReference>
<dbReference type="SUPFAM" id="SSF81345">
    <property type="entry name" value="ABC transporter involved in vitamin B12 uptake, BtuC"/>
    <property type="match status" value="1"/>
</dbReference>
<accession>A0A1G9FGA3</accession>
<dbReference type="GO" id="GO:0043190">
    <property type="term" value="C:ATP-binding cassette (ABC) transporter complex"/>
    <property type="evidence" value="ECO:0007669"/>
    <property type="project" value="InterPro"/>
</dbReference>
<evidence type="ECO:0000256" key="7">
    <source>
        <dbReference type="SAM" id="Phobius"/>
    </source>
</evidence>
<dbReference type="Gene3D" id="1.10.3470.10">
    <property type="entry name" value="ABC transporter involved in vitamin B12 uptake, BtuC"/>
    <property type="match status" value="1"/>
</dbReference>
<gene>
    <name evidence="8" type="ORF">SAMN05660337_1528</name>
</gene>
<evidence type="ECO:0000256" key="6">
    <source>
        <dbReference type="RuleBase" id="RU003943"/>
    </source>
</evidence>
<dbReference type="Proteomes" id="UP000199053">
    <property type="component" value="Unassembled WGS sequence"/>
</dbReference>
<feature type="transmembrane region" description="Helical" evidence="7">
    <location>
        <begin position="132"/>
        <end position="150"/>
    </location>
</feature>
<evidence type="ECO:0000256" key="5">
    <source>
        <dbReference type="ARBA" id="ARBA00023136"/>
    </source>
</evidence>
<proteinExistence type="inferred from homology"/>
<dbReference type="STRING" id="246191.SAMN05660337_1528"/>
<comment type="subcellular location">
    <subcellularLocation>
        <location evidence="6">Cell membrane</location>
        <topology evidence="6">Multi-pass membrane protein</topology>
    </subcellularLocation>
    <subcellularLocation>
        <location evidence="1">Membrane</location>
        <topology evidence="1">Multi-pass membrane protein</topology>
    </subcellularLocation>
</comment>
<protein>
    <submittedName>
        <fullName evidence="8">Zinc transport system permease protein</fullName>
    </submittedName>
</protein>
<keyword evidence="5 7" id="KW-0472">Membrane</keyword>
<comment type="similarity">
    <text evidence="2 6">Belongs to the ABC-3 integral membrane protein family.</text>
</comment>
<name>A0A1G9FGA3_9BACT</name>
<evidence type="ECO:0000256" key="1">
    <source>
        <dbReference type="ARBA" id="ARBA00004141"/>
    </source>
</evidence>
<evidence type="ECO:0000256" key="2">
    <source>
        <dbReference type="ARBA" id="ARBA00008034"/>
    </source>
</evidence>
<keyword evidence="9" id="KW-1185">Reference proteome</keyword>
<organism evidence="8 9">
    <name type="scientific">Maridesulfovibrio ferrireducens</name>
    <dbReference type="NCBI Taxonomy" id="246191"/>
    <lineage>
        <taxon>Bacteria</taxon>
        <taxon>Pseudomonadati</taxon>
        <taxon>Thermodesulfobacteriota</taxon>
        <taxon>Desulfovibrionia</taxon>
        <taxon>Desulfovibrionales</taxon>
        <taxon>Desulfovibrionaceae</taxon>
        <taxon>Maridesulfovibrio</taxon>
    </lineage>
</organism>
<feature type="transmembrane region" description="Helical" evidence="7">
    <location>
        <begin position="90"/>
        <end position="112"/>
    </location>
</feature>
<dbReference type="Pfam" id="PF00950">
    <property type="entry name" value="ABC-3"/>
    <property type="match status" value="1"/>
</dbReference>
<dbReference type="InterPro" id="IPR001626">
    <property type="entry name" value="ABC_TroCD"/>
</dbReference>
<feature type="transmembrane region" description="Helical" evidence="7">
    <location>
        <begin position="242"/>
        <end position="262"/>
    </location>
</feature>
<feature type="transmembrane region" description="Helical" evidence="7">
    <location>
        <begin position="12"/>
        <end position="33"/>
    </location>
</feature>
<dbReference type="OrthoDB" id="9798540at2"/>
<sequence length="271" mass="28591">MIESLSYEFMQNALIAGVLASIICGIIGALVVVNRVVLLAGGIAHASYGGVGLAFFLGLPMLPVTAAFAVCAALLMALVTMRVKDRADTFIGVMWAGGMALGIILLDITPGYNVDLMSYLFGGILATPNSDLVLMAVLAGIVLSVVFVCYKGFWAMSFDEDFARARGVPVTLLYFLMLALIALSVVMVIRVVGLILVIALLTIPPQIAESRTSSLHTMMVLSILLSMVFCVTGLLLSYEFDVSSGATIIAVSVVGFAISLLLNKIKGRSTV</sequence>
<reference evidence="9" key="1">
    <citation type="submission" date="2016-10" db="EMBL/GenBank/DDBJ databases">
        <authorList>
            <person name="Varghese N."/>
            <person name="Submissions S."/>
        </authorList>
    </citation>
    <scope>NUCLEOTIDE SEQUENCE [LARGE SCALE GENOMIC DNA]</scope>
    <source>
        <strain evidence="9">DSM 16995</strain>
    </source>
</reference>
<dbReference type="PANTHER" id="PTHR30477">
    <property type="entry name" value="ABC-TRANSPORTER METAL-BINDING PROTEIN"/>
    <property type="match status" value="1"/>
</dbReference>
<keyword evidence="6" id="KW-0813">Transport</keyword>
<evidence type="ECO:0000256" key="4">
    <source>
        <dbReference type="ARBA" id="ARBA00022989"/>
    </source>
</evidence>
<dbReference type="AlphaFoldDB" id="A0A1G9FGA3"/>
<keyword evidence="4 7" id="KW-1133">Transmembrane helix</keyword>
<feature type="transmembrane region" description="Helical" evidence="7">
    <location>
        <begin position="162"/>
        <end position="181"/>
    </location>
</feature>
<evidence type="ECO:0000313" key="9">
    <source>
        <dbReference type="Proteomes" id="UP000199053"/>
    </source>
</evidence>
<evidence type="ECO:0000256" key="3">
    <source>
        <dbReference type="ARBA" id="ARBA00022692"/>
    </source>
</evidence>
<dbReference type="CDD" id="cd06550">
    <property type="entry name" value="TM_ABC_iron-siderophores_like"/>
    <property type="match status" value="1"/>
</dbReference>
<dbReference type="GO" id="GO:0055085">
    <property type="term" value="P:transmembrane transport"/>
    <property type="evidence" value="ECO:0007669"/>
    <property type="project" value="InterPro"/>
</dbReference>
<feature type="transmembrane region" description="Helical" evidence="7">
    <location>
        <begin position="215"/>
        <end position="236"/>
    </location>
</feature>
<dbReference type="PANTHER" id="PTHR30477:SF18">
    <property type="entry name" value="METAL TRANSPORT SYSTEM MEMBRANE PROTEIN CT_417-RELATED"/>
    <property type="match status" value="1"/>
</dbReference>
<dbReference type="EMBL" id="FNGA01000002">
    <property type="protein sequence ID" value="SDK87399.1"/>
    <property type="molecule type" value="Genomic_DNA"/>
</dbReference>
<evidence type="ECO:0000313" key="8">
    <source>
        <dbReference type="EMBL" id="SDK87399.1"/>
    </source>
</evidence>
<feature type="transmembrane region" description="Helical" evidence="7">
    <location>
        <begin position="53"/>
        <end position="78"/>
    </location>
</feature>